<gene>
    <name evidence="4" type="ORF">M378DRAFT_182821</name>
</gene>
<evidence type="ECO:0000259" key="3">
    <source>
        <dbReference type="PROSITE" id="PS51782"/>
    </source>
</evidence>
<dbReference type="Gene3D" id="3.10.350.10">
    <property type="entry name" value="LysM domain"/>
    <property type="match status" value="1"/>
</dbReference>
<accession>A0A0C2XAA0</accession>
<dbReference type="SMART" id="SM00257">
    <property type="entry name" value="LysM"/>
    <property type="match status" value="1"/>
</dbReference>
<reference evidence="4 5" key="1">
    <citation type="submission" date="2014-04" db="EMBL/GenBank/DDBJ databases">
        <title>Evolutionary Origins and Diversification of the Mycorrhizal Mutualists.</title>
        <authorList>
            <consortium name="DOE Joint Genome Institute"/>
            <consortium name="Mycorrhizal Genomics Consortium"/>
            <person name="Kohler A."/>
            <person name="Kuo A."/>
            <person name="Nagy L.G."/>
            <person name="Floudas D."/>
            <person name="Copeland A."/>
            <person name="Barry K.W."/>
            <person name="Cichocki N."/>
            <person name="Veneault-Fourrey C."/>
            <person name="LaButti K."/>
            <person name="Lindquist E.A."/>
            <person name="Lipzen A."/>
            <person name="Lundell T."/>
            <person name="Morin E."/>
            <person name="Murat C."/>
            <person name="Riley R."/>
            <person name="Ohm R."/>
            <person name="Sun H."/>
            <person name="Tunlid A."/>
            <person name="Henrissat B."/>
            <person name="Grigoriev I.V."/>
            <person name="Hibbett D.S."/>
            <person name="Martin F."/>
        </authorList>
    </citation>
    <scope>NUCLEOTIDE SEQUENCE [LARGE SCALE GENOMIC DNA]</scope>
    <source>
        <strain evidence="4 5">Koide BX008</strain>
    </source>
</reference>
<sequence>MGRWTQYDEDDYRLPEGMKRIGYDADTGCYYFKDRDGSIWRGEAGSSYSEMTRVSSPRPSTSDDDRDLEGAGSPTRRNGYQLLPTDANKTNINASAYRTLFPFFLLIAAVLLLVWRLVLSPNLSAAPAKLCPKPQTTSYLVQSGDTCWDISKAHHCSVDVLKELNAKVQCDKLTPGAVLCVPGVEKSSKK</sequence>
<feature type="domain" description="LysM" evidence="3">
    <location>
        <begin position="137"/>
        <end position="181"/>
    </location>
</feature>
<dbReference type="HOGENOM" id="CLU_090055_0_0_1"/>
<dbReference type="PROSITE" id="PS51782">
    <property type="entry name" value="LYSM"/>
    <property type="match status" value="1"/>
</dbReference>
<dbReference type="AlphaFoldDB" id="A0A0C2XAA0"/>
<dbReference type="Proteomes" id="UP000054549">
    <property type="component" value="Unassembled WGS sequence"/>
</dbReference>
<evidence type="ECO:0000256" key="2">
    <source>
        <dbReference type="SAM" id="Phobius"/>
    </source>
</evidence>
<evidence type="ECO:0000313" key="4">
    <source>
        <dbReference type="EMBL" id="KIL71322.1"/>
    </source>
</evidence>
<dbReference type="InterPro" id="IPR018392">
    <property type="entry name" value="LysM"/>
</dbReference>
<dbReference type="STRING" id="946122.A0A0C2XAA0"/>
<proteinExistence type="predicted"/>
<dbReference type="EMBL" id="KN818222">
    <property type="protein sequence ID" value="KIL71322.1"/>
    <property type="molecule type" value="Genomic_DNA"/>
</dbReference>
<keyword evidence="2" id="KW-1133">Transmembrane helix</keyword>
<keyword evidence="5" id="KW-1185">Reference proteome</keyword>
<dbReference type="InParanoid" id="A0A0C2XAA0"/>
<dbReference type="OrthoDB" id="2107166at2759"/>
<feature type="region of interest" description="Disordered" evidence="1">
    <location>
        <begin position="50"/>
        <end position="83"/>
    </location>
</feature>
<dbReference type="SUPFAM" id="SSF54106">
    <property type="entry name" value="LysM domain"/>
    <property type="match status" value="1"/>
</dbReference>
<name>A0A0C2XAA0_AMAMK</name>
<protein>
    <submittedName>
        <fullName evidence="4">Carbohydrate-binding module family 50 protein</fullName>
    </submittedName>
</protein>
<dbReference type="CDD" id="cd00118">
    <property type="entry name" value="LysM"/>
    <property type="match status" value="1"/>
</dbReference>
<organism evidence="4 5">
    <name type="scientific">Amanita muscaria (strain Koide BX008)</name>
    <dbReference type="NCBI Taxonomy" id="946122"/>
    <lineage>
        <taxon>Eukaryota</taxon>
        <taxon>Fungi</taxon>
        <taxon>Dikarya</taxon>
        <taxon>Basidiomycota</taxon>
        <taxon>Agaricomycotina</taxon>
        <taxon>Agaricomycetes</taxon>
        <taxon>Agaricomycetidae</taxon>
        <taxon>Agaricales</taxon>
        <taxon>Pluteineae</taxon>
        <taxon>Amanitaceae</taxon>
        <taxon>Amanita</taxon>
    </lineage>
</organism>
<dbReference type="InterPro" id="IPR036779">
    <property type="entry name" value="LysM_dom_sf"/>
</dbReference>
<evidence type="ECO:0000256" key="1">
    <source>
        <dbReference type="SAM" id="MobiDB-lite"/>
    </source>
</evidence>
<keyword evidence="2" id="KW-0812">Transmembrane</keyword>
<feature type="transmembrane region" description="Helical" evidence="2">
    <location>
        <begin position="100"/>
        <end position="119"/>
    </location>
</feature>
<keyword evidence="2" id="KW-0472">Membrane</keyword>
<dbReference type="Pfam" id="PF01476">
    <property type="entry name" value="LysM"/>
    <property type="match status" value="1"/>
</dbReference>
<evidence type="ECO:0000313" key="5">
    <source>
        <dbReference type="Proteomes" id="UP000054549"/>
    </source>
</evidence>